<dbReference type="PANTHER" id="PTHR13748:SF31">
    <property type="entry name" value="ZINC-REGULATED GTPASE METALLOPROTEIN ACTIVATOR 1A-RELATED"/>
    <property type="match status" value="1"/>
</dbReference>
<dbReference type="EMBL" id="VSRR010004117">
    <property type="protein sequence ID" value="MPC38602.1"/>
    <property type="molecule type" value="Genomic_DNA"/>
</dbReference>
<feature type="region of interest" description="Disordered" evidence="1">
    <location>
        <begin position="1"/>
        <end position="24"/>
    </location>
</feature>
<dbReference type="InterPro" id="IPR027417">
    <property type="entry name" value="P-loop_NTPase"/>
</dbReference>
<organism evidence="3 4">
    <name type="scientific">Portunus trituberculatus</name>
    <name type="common">Swimming crab</name>
    <name type="synonym">Neptunus trituberculatus</name>
    <dbReference type="NCBI Taxonomy" id="210409"/>
    <lineage>
        <taxon>Eukaryota</taxon>
        <taxon>Metazoa</taxon>
        <taxon>Ecdysozoa</taxon>
        <taxon>Arthropoda</taxon>
        <taxon>Crustacea</taxon>
        <taxon>Multicrustacea</taxon>
        <taxon>Malacostraca</taxon>
        <taxon>Eumalacostraca</taxon>
        <taxon>Eucarida</taxon>
        <taxon>Decapoda</taxon>
        <taxon>Pleocyemata</taxon>
        <taxon>Brachyura</taxon>
        <taxon>Eubrachyura</taxon>
        <taxon>Portunoidea</taxon>
        <taxon>Portunidae</taxon>
        <taxon>Portuninae</taxon>
        <taxon>Portunus</taxon>
    </lineage>
</organism>
<comment type="caution">
    <text evidence="3">The sequence shown here is derived from an EMBL/GenBank/DDBJ whole genome shotgun (WGS) entry which is preliminary data.</text>
</comment>
<dbReference type="Pfam" id="PF02492">
    <property type="entry name" value="cobW"/>
    <property type="match status" value="1"/>
</dbReference>
<gene>
    <name evidence="3" type="primary">Cbwd1</name>
    <name evidence="3" type="ORF">E2C01_032113</name>
</gene>
<dbReference type="OrthoDB" id="258627at2759"/>
<dbReference type="InterPro" id="IPR051316">
    <property type="entry name" value="Zinc-reg_GTPase_activator"/>
</dbReference>
<dbReference type="SUPFAM" id="SSF52540">
    <property type="entry name" value="P-loop containing nucleoside triphosphate hydrolases"/>
    <property type="match status" value="1"/>
</dbReference>
<dbReference type="Proteomes" id="UP000324222">
    <property type="component" value="Unassembled WGS sequence"/>
</dbReference>
<evidence type="ECO:0000313" key="3">
    <source>
        <dbReference type="EMBL" id="MPC38602.1"/>
    </source>
</evidence>
<dbReference type="Gene3D" id="3.40.50.300">
    <property type="entry name" value="P-loop containing nucleotide triphosphate hydrolases"/>
    <property type="match status" value="1"/>
</dbReference>
<sequence>MQDSGSEKEAEDSVTVMPDAADDMPMLVAEDEEEVPDLVEAPHLPRVPVTILSGYLGAGKTTLLNYILTQQHNKKIAVILNEFGEGSSLEKSLNVGHGGELFEEWLELRNGCLCCSVKIF</sequence>
<dbReference type="GO" id="GO:0005737">
    <property type="term" value="C:cytoplasm"/>
    <property type="evidence" value="ECO:0007669"/>
    <property type="project" value="TreeGrafter"/>
</dbReference>
<accession>A0A5B7EWN0</accession>
<keyword evidence="4" id="KW-1185">Reference proteome</keyword>
<evidence type="ECO:0000313" key="4">
    <source>
        <dbReference type="Proteomes" id="UP000324222"/>
    </source>
</evidence>
<name>A0A5B7EWN0_PORTR</name>
<evidence type="ECO:0000256" key="1">
    <source>
        <dbReference type="SAM" id="MobiDB-lite"/>
    </source>
</evidence>
<dbReference type="AlphaFoldDB" id="A0A5B7EWN0"/>
<proteinExistence type="predicted"/>
<reference evidence="3 4" key="1">
    <citation type="submission" date="2019-05" db="EMBL/GenBank/DDBJ databases">
        <title>Another draft genome of Portunus trituberculatus and its Hox gene families provides insights of decapod evolution.</title>
        <authorList>
            <person name="Jeong J.-H."/>
            <person name="Song I."/>
            <person name="Kim S."/>
            <person name="Choi T."/>
            <person name="Kim D."/>
            <person name="Ryu S."/>
            <person name="Kim W."/>
        </authorList>
    </citation>
    <scope>NUCLEOTIDE SEQUENCE [LARGE SCALE GENOMIC DNA]</scope>
    <source>
        <tissue evidence="3">Muscle</tissue>
    </source>
</reference>
<evidence type="ECO:0000259" key="2">
    <source>
        <dbReference type="Pfam" id="PF02492"/>
    </source>
</evidence>
<feature type="domain" description="CobW/HypB/UreG nucleotide-binding" evidence="2">
    <location>
        <begin position="48"/>
        <end position="118"/>
    </location>
</feature>
<dbReference type="PANTHER" id="PTHR13748">
    <property type="entry name" value="COBW-RELATED"/>
    <property type="match status" value="1"/>
</dbReference>
<protein>
    <submittedName>
        <fullName evidence="3">COBW domain-containing protein 1</fullName>
    </submittedName>
</protein>
<dbReference type="InterPro" id="IPR003495">
    <property type="entry name" value="CobW/HypB/UreG_nucleotide-bd"/>
</dbReference>